<keyword evidence="1 8" id="KW-1003">Cell membrane</keyword>
<dbReference type="InterPro" id="IPR007449">
    <property type="entry name" value="ZipA_FtsZ-bd_C"/>
</dbReference>
<organism evidence="12 13">
    <name type="scientific">Celerinatantimonas yamalensis</name>
    <dbReference type="NCBI Taxonomy" id="559956"/>
    <lineage>
        <taxon>Bacteria</taxon>
        <taxon>Pseudomonadati</taxon>
        <taxon>Pseudomonadota</taxon>
        <taxon>Gammaproteobacteria</taxon>
        <taxon>Celerinatantimonadaceae</taxon>
        <taxon>Celerinatantimonas</taxon>
    </lineage>
</organism>
<dbReference type="HAMAP" id="MF_00509">
    <property type="entry name" value="ZipA"/>
    <property type="match status" value="1"/>
</dbReference>
<dbReference type="InterPro" id="IPR036765">
    <property type="entry name" value="ZipA_FtsZ-bd_C_sf"/>
</dbReference>
<comment type="function">
    <text evidence="8 9">Essential cell division protein that stabilizes the FtsZ protofilaments by cross-linking them and that serves as a cytoplasmic membrane anchor for the Z ring. Also required for the recruitment to the septal ring of downstream cell division proteins.</text>
</comment>
<dbReference type="Proteomes" id="UP001629953">
    <property type="component" value="Unassembled WGS sequence"/>
</dbReference>
<evidence type="ECO:0000256" key="5">
    <source>
        <dbReference type="ARBA" id="ARBA00022989"/>
    </source>
</evidence>
<evidence type="ECO:0000256" key="4">
    <source>
        <dbReference type="ARBA" id="ARBA00022692"/>
    </source>
</evidence>
<sequence>MQELRIVLIIIGIIAIAGLLAHGFLSNRRNRPERLVEERPKRKRKKAQTHSAAPSKVVDDVSDVSSEASAFDDLGVGEVHVVGEEPRLEPQFSFDETSDELADDVDEPLDDAVMSDNASKVEAAAVHEPKADAHQPKAEPSAPAAQPDDVYVLNVVAATGEQFEGSRLLACLTSLGLKFGEMNIYHRHLQANGHGAIIFSVANMVKPGTFDPEHMEHFSTQGVSLFMTVPCAGEPSRNFNVMYNAAERIVLDMDGILLDGHRNPFTAQTLQHYQQRIREYERQQLLQPNSHE</sequence>
<evidence type="ECO:0000256" key="2">
    <source>
        <dbReference type="ARBA" id="ARBA00022519"/>
    </source>
</evidence>
<dbReference type="RefSeq" id="WP_408624774.1">
    <property type="nucleotide sequence ID" value="NZ_JBEQCT010000008.1"/>
</dbReference>
<comment type="similarity">
    <text evidence="8 9">Belongs to the ZipA family.</text>
</comment>
<dbReference type="Gene3D" id="3.30.1400.10">
    <property type="entry name" value="ZipA, C-terminal FtsZ-binding domain"/>
    <property type="match status" value="1"/>
</dbReference>
<evidence type="ECO:0000256" key="7">
    <source>
        <dbReference type="ARBA" id="ARBA00023306"/>
    </source>
</evidence>
<feature type="domain" description="ZipA C-terminal FtsZ-binding" evidence="11">
    <location>
        <begin position="147"/>
        <end position="277"/>
    </location>
</feature>
<feature type="compositionally biased region" description="Basic and acidic residues" evidence="10">
    <location>
        <begin position="125"/>
        <end position="137"/>
    </location>
</feature>
<evidence type="ECO:0000259" key="11">
    <source>
        <dbReference type="SMART" id="SM00771"/>
    </source>
</evidence>
<comment type="caution">
    <text evidence="12">The sequence shown here is derived from an EMBL/GenBank/DDBJ whole genome shotgun (WGS) entry which is preliminary data.</text>
</comment>
<dbReference type="SMART" id="SM00771">
    <property type="entry name" value="ZipA_C"/>
    <property type="match status" value="1"/>
</dbReference>
<name>A0ABW9GAR1_9GAMM</name>
<reference evidence="12 13" key="1">
    <citation type="journal article" date="2013" name="Int. J. Syst. Evol. Microbiol.">
        <title>Celerinatantimonas yamalensis sp. nov., a cold-adapted diazotrophic bacterium from a cold permafrost brine.</title>
        <authorList>
            <person name="Shcherbakova V."/>
            <person name="Chuvilskaya N."/>
            <person name="Rivkina E."/>
            <person name="Demidov N."/>
            <person name="Uchaeva V."/>
            <person name="Suetin S."/>
            <person name="Suzina N."/>
            <person name="Gilichinsky D."/>
        </authorList>
    </citation>
    <scope>NUCLEOTIDE SEQUENCE [LARGE SCALE GENOMIC DNA]</scope>
    <source>
        <strain evidence="12 13">C7</strain>
    </source>
</reference>
<dbReference type="GO" id="GO:0051301">
    <property type="term" value="P:cell division"/>
    <property type="evidence" value="ECO:0007669"/>
    <property type="project" value="UniProtKB-KW"/>
</dbReference>
<evidence type="ECO:0000256" key="6">
    <source>
        <dbReference type="ARBA" id="ARBA00023136"/>
    </source>
</evidence>
<evidence type="ECO:0000256" key="9">
    <source>
        <dbReference type="RuleBase" id="RU003612"/>
    </source>
</evidence>
<accession>A0ABW9GAR1</accession>
<evidence type="ECO:0000313" key="12">
    <source>
        <dbReference type="EMBL" id="MFM2486479.1"/>
    </source>
</evidence>
<feature type="transmembrane region" description="Helical" evidence="8">
    <location>
        <begin position="6"/>
        <end position="25"/>
    </location>
</feature>
<keyword evidence="2 8" id="KW-0997">Cell inner membrane</keyword>
<gene>
    <name evidence="8 12" type="primary">zipA</name>
    <name evidence="12" type="ORF">ABUE30_15715</name>
</gene>
<comment type="subunit">
    <text evidence="8">Interacts with FtsZ via their C-terminal domains.</text>
</comment>
<feature type="region of interest" description="Disordered" evidence="10">
    <location>
        <begin position="122"/>
        <end position="145"/>
    </location>
</feature>
<dbReference type="EMBL" id="JBEQCT010000008">
    <property type="protein sequence ID" value="MFM2486479.1"/>
    <property type="molecule type" value="Genomic_DNA"/>
</dbReference>
<dbReference type="NCBIfam" id="TIGR02205">
    <property type="entry name" value="septum_zipA"/>
    <property type="match status" value="1"/>
</dbReference>
<keyword evidence="3 8" id="KW-0132">Cell division</keyword>
<evidence type="ECO:0000256" key="10">
    <source>
        <dbReference type="SAM" id="MobiDB-lite"/>
    </source>
</evidence>
<comment type="subcellular location">
    <subcellularLocation>
        <location evidence="8">Cell inner membrane</location>
        <topology evidence="8">Single-pass type I membrane protein</topology>
    </subcellularLocation>
    <text evidence="8">Localizes to the Z ring in an FtsZ-dependent manner.</text>
</comment>
<evidence type="ECO:0000256" key="3">
    <source>
        <dbReference type="ARBA" id="ARBA00022618"/>
    </source>
</evidence>
<evidence type="ECO:0000256" key="8">
    <source>
        <dbReference type="HAMAP-Rule" id="MF_00509"/>
    </source>
</evidence>
<evidence type="ECO:0000256" key="1">
    <source>
        <dbReference type="ARBA" id="ARBA00022475"/>
    </source>
</evidence>
<dbReference type="InterPro" id="IPR011919">
    <property type="entry name" value="Cell_div_ZipA"/>
</dbReference>
<protein>
    <recommendedName>
        <fullName evidence="8 9">Cell division protein ZipA</fullName>
    </recommendedName>
</protein>
<keyword evidence="7 8" id="KW-0131">Cell cycle</keyword>
<keyword evidence="4 8" id="KW-0812">Transmembrane</keyword>
<feature type="region of interest" description="Disordered" evidence="10">
    <location>
        <begin position="35"/>
        <end position="62"/>
    </location>
</feature>
<evidence type="ECO:0000313" key="13">
    <source>
        <dbReference type="Proteomes" id="UP001629953"/>
    </source>
</evidence>
<dbReference type="SUPFAM" id="SSF64383">
    <property type="entry name" value="Cell-division protein ZipA, C-terminal domain"/>
    <property type="match status" value="1"/>
</dbReference>
<proteinExistence type="inferred from homology"/>
<keyword evidence="5 8" id="KW-1133">Transmembrane helix</keyword>
<keyword evidence="6 8" id="KW-0472">Membrane</keyword>
<dbReference type="PANTHER" id="PTHR38685:SF1">
    <property type="entry name" value="CELL DIVISION PROTEIN ZIPA"/>
    <property type="match status" value="1"/>
</dbReference>
<dbReference type="Pfam" id="PF04354">
    <property type="entry name" value="ZipA_C"/>
    <property type="match status" value="1"/>
</dbReference>
<dbReference type="PANTHER" id="PTHR38685">
    <property type="entry name" value="CELL DIVISION PROTEIN ZIPA"/>
    <property type="match status" value="1"/>
</dbReference>
<keyword evidence="13" id="KW-1185">Reference proteome</keyword>